<dbReference type="GO" id="GO:0003677">
    <property type="term" value="F:DNA binding"/>
    <property type="evidence" value="ECO:0007669"/>
    <property type="project" value="UniProtKB-UniRule"/>
</dbReference>
<comment type="similarity">
    <text evidence="2 10">Belongs to the 'phage' integrase family. XerC subfamily.</text>
</comment>
<dbReference type="PANTHER" id="PTHR30349">
    <property type="entry name" value="PHAGE INTEGRASE-RELATED"/>
    <property type="match status" value="1"/>
</dbReference>
<keyword evidence="6 10" id="KW-0229">DNA integration</keyword>
<dbReference type="Pfam" id="PF02899">
    <property type="entry name" value="Phage_int_SAM_1"/>
    <property type="match status" value="1"/>
</dbReference>
<evidence type="ECO:0000259" key="13">
    <source>
        <dbReference type="PROSITE" id="PS51900"/>
    </source>
</evidence>
<evidence type="ECO:0000256" key="3">
    <source>
        <dbReference type="ARBA" id="ARBA00022490"/>
    </source>
</evidence>
<evidence type="ECO:0000256" key="5">
    <source>
        <dbReference type="ARBA" id="ARBA00022829"/>
    </source>
</evidence>
<dbReference type="Proteomes" id="UP000245433">
    <property type="component" value="Unassembled WGS sequence"/>
</dbReference>
<evidence type="ECO:0000256" key="9">
    <source>
        <dbReference type="ARBA" id="ARBA00023306"/>
    </source>
</evidence>
<evidence type="ECO:0000256" key="6">
    <source>
        <dbReference type="ARBA" id="ARBA00022908"/>
    </source>
</evidence>
<dbReference type="InterPro" id="IPR010998">
    <property type="entry name" value="Integrase_recombinase_N"/>
</dbReference>
<dbReference type="Pfam" id="PF00589">
    <property type="entry name" value="Phage_integrase"/>
    <property type="match status" value="1"/>
</dbReference>
<dbReference type="InterPro" id="IPR011931">
    <property type="entry name" value="Recomb_XerC"/>
</dbReference>
<evidence type="ECO:0000256" key="2">
    <source>
        <dbReference type="ARBA" id="ARBA00006657"/>
    </source>
</evidence>
<reference evidence="14 15" key="1">
    <citation type="submission" date="2018-04" db="EMBL/GenBank/DDBJ databases">
        <title>Genomic Encyclopedia of Type Strains, Phase IV (KMG-IV): sequencing the most valuable type-strain genomes for metagenomic binning, comparative biology and taxonomic classification.</title>
        <authorList>
            <person name="Goeker M."/>
        </authorList>
    </citation>
    <scope>NUCLEOTIDE SEQUENCE [LARGE SCALE GENOMIC DNA]</scope>
    <source>
        <strain evidence="14 15">DSM 28795</strain>
    </source>
</reference>
<dbReference type="OrthoDB" id="9801717at2"/>
<dbReference type="InterPro" id="IPR050090">
    <property type="entry name" value="Tyrosine_recombinase_XerCD"/>
</dbReference>
<evidence type="ECO:0000259" key="12">
    <source>
        <dbReference type="PROSITE" id="PS51898"/>
    </source>
</evidence>
<keyword evidence="8 10" id="KW-0233">DNA recombination</keyword>
<comment type="subcellular location">
    <subcellularLocation>
        <location evidence="1 10">Cytoplasm</location>
    </subcellularLocation>
</comment>
<dbReference type="NCBIfam" id="TIGR02224">
    <property type="entry name" value="recomb_XerC"/>
    <property type="match status" value="1"/>
</dbReference>
<comment type="caution">
    <text evidence="14">The sequence shown here is derived from an EMBL/GenBank/DDBJ whole genome shotgun (WGS) entry which is preliminary data.</text>
</comment>
<proteinExistence type="inferred from homology"/>
<dbReference type="InterPro" id="IPR004107">
    <property type="entry name" value="Integrase_SAM-like_N"/>
</dbReference>
<dbReference type="AlphaFoldDB" id="A0A2U1DER9"/>
<feature type="active site" evidence="10">
    <location>
        <position position="245"/>
    </location>
</feature>
<comment type="subunit">
    <text evidence="10">Forms a cyclic heterotetrameric complex composed of two molecules of XerC and two molecules of XerD.</text>
</comment>
<keyword evidence="7 10" id="KW-0238">DNA-binding</keyword>
<evidence type="ECO:0000256" key="10">
    <source>
        <dbReference type="HAMAP-Rule" id="MF_01808"/>
    </source>
</evidence>
<dbReference type="PANTHER" id="PTHR30349:SF77">
    <property type="entry name" value="TYROSINE RECOMBINASE XERC"/>
    <property type="match status" value="1"/>
</dbReference>
<evidence type="ECO:0000256" key="4">
    <source>
        <dbReference type="ARBA" id="ARBA00022618"/>
    </source>
</evidence>
<dbReference type="InterPro" id="IPR002104">
    <property type="entry name" value="Integrase_catalytic"/>
</dbReference>
<dbReference type="CDD" id="cd00798">
    <property type="entry name" value="INT_XerDC_C"/>
    <property type="match status" value="1"/>
</dbReference>
<dbReference type="HAMAP" id="MF_01808">
    <property type="entry name" value="Recomb_XerC_XerD"/>
    <property type="match status" value="1"/>
</dbReference>
<dbReference type="InterPro" id="IPR011010">
    <property type="entry name" value="DNA_brk_join_enz"/>
</dbReference>
<keyword evidence="4 10" id="KW-0132">Cell division</keyword>
<dbReference type="SUPFAM" id="SSF56349">
    <property type="entry name" value="DNA breaking-rejoining enzymes"/>
    <property type="match status" value="1"/>
</dbReference>
<dbReference type="Gene3D" id="1.10.150.130">
    <property type="match status" value="1"/>
</dbReference>
<feature type="active site" evidence="10">
    <location>
        <position position="174"/>
    </location>
</feature>
<evidence type="ECO:0000256" key="7">
    <source>
        <dbReference type="ARBA" id="ARBA00023125"/>
    </source>
</evidence>
<organism evidence="14 15">
    <name type="scientific">Convivina intestini</name>
    <dbReference type="NCBI Taxonomy" id="1505726"/>
    <lineage>
        <taxon>Bacteria</taxon>
        <taxon>Bacillati</taxon>
        <taxon>Bacillota</taxon>
        <taxon>Bacilli</taxon>
        <taxon>Lactobacillales</taxon>
        <taxon>Lactobacillaceae</taxon>
        <taxon>Convivina</taxon>
    </lineage>
</organism>
<protein>
    <recommendedName>
        <fullName evidence="10 11">Tyrosine recombinase XerC</fullName>
    </recommendedName>
</protein>
<comment type="function">
    <text evidence="10">Site-specific tyrosine recombinase, which acts by catalyzing the cutting and rejoining of the recombining DNA molecules. The XerC-XerD complex is essential to convert dimers of the bacterial chromosome into monomers to permit their segregation at cell division. It also contributes to the segregational stability of plasmids.</text>
</comment>
<dbReference type="InterPro" id="IPR023009">
    <property type="entry name" value="Tyrosine_recombinase_XerC/XerD"/>
</dbReference>
<dbReference type="NCBIfam" id="NF001399">
    <property type="entry name" value="PRK00283.1"/>
    <property type="match status" value="1"/>
</dbReference>
<keyword evidence="5 10" id="KW-0159">Chromosome partition</keyword>
<dbReference type="PROSITE" id="PS51900">
    <property type="entry name" value="CB"/>
    <property type="match status" value="1"/>
</dbReference>
<feature type="domain" description="Core-binding (CB)" evidence="13">
    <location>
        <begin position="1"/>
        <end position="87"/>
    </location>
</feature>
<keyword evidence="9 10" id="KW-0131">Cell cycle</keyword>
<evidence type="ECO:0000256" key="8">
    <source>
        <dbReference type="ARBA" id="ARBA00023172"/>
    </source>
</evidence>
<gene>
    <name evidence="10" type="primary">xerC</name>
    <name evidence="14" type="ORF">C7384_10180</name>
</gene>
<dbReference type="InterPro" id="IPR044068">
    <property type="entry name" value="CB"/>
</dbReference>
<evidence type="ECO:0000256" key="11">
    <source>
        <dbReference type="NCBIfam" id="TIGR02224"/>
    </source>
</evidence>
<keyword evidence="3 10" id="KW-0963">Cytoplasm</keyword>
<feature type="active site" evidence="10">
    <location>
        <position position="150"/>
    </location>
</feature>
<dbReference type="PROSITE" id="PS51898">
    <property type="entry name" value="TYR_RECOMBINASE"/>
    <property type="match status" value="1"/>
</dbReference>
<dbReference type="GO" id="GO:0005737">
    <property type="term" value="C:cytoplasm"/>
    <property type="evidence" value="ECO:0007669"/>
    <property type="project" value="UniProtKB-SubCell"/>
</dbReference>
<feature type="active site" description="O-(3'-phospho-DNA)-tyrosine intermediate" evidence="10">
    <location>
        <position position="280"/>
    </location>
</feature>
<keyword evidence="15" id="KW-1185">Reference proteome</keyword>
<feature type="active site" evidence="10">
    <location>
        <position position="271"/>
    </location>
</feature>
<accession>A0A2U1DER9</accession>
<dbReference type="Gene3D" id="1.10.443.10">
    <property type="entry name" value="Intergrase catalytic core"/>
    <property type="match status" value="1"/>
</dbReference>
<feature type="domain" description="Tyr recombinase" evidence="12">
    <location>
        <begin position="108"/>
        <end position="293"/>
    </location>
</feature>
<name>A0A2U1DER9_9LACO</name>
<dbReference type="InterPro" id="IPR013762">
    <property type="entry name" value="Integrase-like_cat_sf"/>
</dbReference>
<dbReference type="GO" id="GO:0006313">
    <property type="term" value="P:DNA transposition"/>
    <property type="evidence" value="ECO:0007669"/>
    <property type="project" value="UniProtKB-UniRule"/>
</dbReference>
<evidence type="ECO:0000313" key="14">
    <source>
        <dbReference type="EMBL" id="PVY86167.1"/>
    </source>
</evidence>
<evidence type="ECO:0000313" key="15">
    <source>
        <dbReference type="Proteomes" id="UP000245433"/>
    </source>
</evidence>
<evidence type="ECO:0000256" key="1">
    <source>
        <dbReference type="ARBA" id="ARBA00004496"/>
    </source>
</evidence>
<dbReference type="EMBL" id="QEKT01000001">
    <property type="protein sequence ID" value="PVY86167.1"/>
    <property type="molecule type" value="Genomic_DNA"/>
</dbReference>
<sequence>MSRNLEKLYAEYLTAERQYSPQTVKAYLTDIGHFKDYLHQNGGFTSFQAVQNLDVRVYLASLYEAQQARTTIARKVSSLRTFYQFLLNRQYVTDNPFSQVALKKHQDHLPEFFYESELDELFAVAYNHDQHPLWQRDAALLEFFYATGARVAEVAQLEINQIDFSQRLVLLHGKGQRDRYVPFGHFAQQALQQYLNQLRPELLQGQQHNYVFVNQRGKPLTTAGISYILQQLMKKTSLTGKIHPHMLRHSFATHLLNYGADMRTVQELLGHVNLSTTQIYTHVSRASLQENYRNFFPRAKR</sequence>
<dbReference type="GO" id="GO:0009037">
    <property type="term" value="F:tyrosine-based site-specific recombinase activity"/>
    <property type="evidence" value="ECO:0007669"/>
    <property type="project" value="UniProtKB-UniRule"/>
</dbReference>
<dbReference type="RefSeq" id="WP_089937328.1">
    <property type="nucleotide sequence ID" value="NZ_CAKOEW010000004.1"/>
</dbReference>
<dbReference type="GO" id="GO:0007059">
    <property type="term" value="P:chromosome segregation"/>
    <property type="evidence" value="ECO:0007669"/>
    <property type="project" value="UniProtKB-UniRule"/>
</dbReference>
<dbReference type="GO" id="GO:0051301">
    <property type="term" value="P:cell division"/>
    <property type="evidence" value="ECO:0007669"/>
    <property type="project" value="UniProtKB-UniRule"/>
</dbReference>
<feature type="active site" evidence="10">
    <location>
        <position position="248"/>
    </location>
</feature>